<dbReference type="AlphaFoldDB" id="M2TF20"/>
<feature type="non-terminal residue" evidence="2">
    <location>
        <position position="200"/>
    </location>
</feature>
<dbReference type="STRING" id="701091.M2TF20"/>
<evidence type="ECO:0000313" key="3">
    <source>
        <dbReference type="Proteomes" id="UP000016936"/>
    </source>
</evidence>
<dbReference type="OrthoDB" id="5374844at2759"/>
<protein>
    <submittedName>
        <fullName evidence="2">Uncharacterized protein</fullName>
    </submittedName>
</protein>
<reference evidence="2 3" key="1">
    <citation type="journal article" date="2012" name="PLoS Pathog.">
        <title>Diverse lifestyles and strategies of plant pathogenesis encoded in the genomes of eighteen Dothideomycetes fungi.</title>
        <authorList>
            <person name="Ohm R.A."/>
            <person name="Feau N."/>
            <person name="Henrissat B."/>
            <person name="Schoch C.L."/>
            <person name="Horwitz B.A."/>
            <person name="Barry K.W."/>
            <person name="Condon B.J."/>
            <person name="Copeland A.C."/>
            <person name="Dhillon B."/>
            <person name="Glaser F."/>
            <person name="Hesse C.N."/>
            <person name="Kosti I."/>
            <person name="LaButti K."/>
            <person name="Lindquist E.A."/>
            <person name="Lucas S."/>
            <person name="Salamov A.A."/>
            <person name="Bradshaw R.E."/>
            <person name="Ciuffetti L."/>
            <person name="Hamelin R.C."/>
            <person name="Kema G.H.J."/>
            <person name="Lawrence C."/>
            <person name="Scott J.A."/>
            <person name="Spatafora J.W."/>
            <person name="Turgeon B.G."/>
            <person name="de Wit P.J.G.M."/>
            <person name="Zhong S."/>
            <person name="Goodwin S.B."/>
            <person name="Grigoriev I.V."/>
        </authorList>
    </citation>
    <scope>NUCLEOTIDE SEQUENCE [LARGE SCALE GENOMIC DNA]</scope>
    <source>
        <strain evidence="3">C5 / ATCC 48332 / race O</strain>
    </source>
</reference>
<feature type="compositionally biased region" description="Basic and acidic residues" evidence="1">
    <location>
        <begin position="122"/>
        <end position="141"/>
    </location>
</feature>
<sequence length="200" mass="21990">MLSRPTKAVLSQTESKKTTKKKKTSAKRKAVEDSTENGKQIKKPRLRVNSHEDSTDSATKRRDQSKSFVKHASSAVSSRHSLIARLKASHKPTGASPTTFKKPMLPSHTTQTPLTPTKPKKRLVETQKRSHTPRDATRPLHNDVFSQMPLSPPILYEADEMDDWSQDTPAVAAILSSNSKPFPASPNAESTAISGHADCD</sequence>
<evidence type="ECO:0000313" key="2">
    <source>
        <dbReference type="EMBL" id="EMD85114.1"/>
    </source>
</evidence>
<dbReference type="EMBL" id="KB445593">
    <property type="protein sequence ID" value="EMD85114.1"/>
    <property type="molecule type" value="Genomic_DNA"/>
</dbReference>
<reference evidence="3" key="2">
    <citation type="journal article" date="2013" name="PLoS Genet.">
        <title>Comparative genome structure, secondary metabolite, and effector coding capacity across Cochliobolus pathogens.</title>
        <authorList>
            <person name="Condon B.J."/>
            <person name="Leng Y."/>
            <person name="Wu D."/>
            <person name="Bushley K.E."/>
            <person name="Ohm R.A."/>
            <person name="Otillar R."/>
            <person name="Martin J."/>
            <person name="Schackwitz W."/>
            <person name="Grimwood J."/>
            <person name="MohdZainudin N."/>
            <person name="Xue C."/>
            <person name="Wang R."/>
            <person name="Manning V.A."/>
            <person name="Dhillon B."/>
            <person name="Tu Z.J."/>
            <person name="Steffenson B.J."/>
            <person name="Salamov A."/>
            <person name="Sun H."/>
            <person name="Lowry S."/>
            <person name="LaButti K."/>
            <person name="Han J."/>
            <person name="Copeland A."/>
            <person name="Lindquist E."/>
            <person name="Barry K."/>
            <person name="Schmutz J."/>
            <person name="Baker S.E."/>
            <person name="Ciuffetti L.M."/>
            <person name="Grigoriev I.V."/>
            <person name="Zhong S."/>
            <person name="Turgeon B.G."/>
        </authorList>
    </citation>
    <scope>NUCLEOTIDE SEQUENCE [LARGE SCALE GENOMIC DNA]</scope>
    <source>
        <strain evidence="3">C5 / ATCC 48332 / race O</strain>
    </source>
</reference>
<organism evidence="2 3">
    <name type="scientific">Cochliobolus heterostrophus (strain C5 / ATCC 48332 / race O)</name>
    <name type="common">Southern corn leaf blight fungus</name>
    <name type="synonym">Bipolaris maydis</name>
    <dbReference type="NCBI Taxonomy" id="701091"/>
    <lineage>
        <taxon>Eukaryota</taxon>
        <taxon>Fungi</taxon>
        <taxon>Dikarya</taxon>
        <taxon>Ascomycota</taxon>
        <taxon>Pezizomycotina</taxon>
        <taxon>Dothideomycetes</taxon>
        <taxon>Pleosporomycetidae</taxon>
        <taxon>Pleosporales</taxon>
        <taxon>Pleosporineae</taxon>
        <taxon>Pleosporaceae</taxon>
        <taxon>Bipolaris</taxon>
    </lineage>
</organism>
<dbReference type="Proteomes" id="UP000016936">
    <property type="component" value="Unassembled WGS sequence"/>
</dbReference>
<proteinExistence type="predicted"/>
<keyword evidence="3" id="KW-1185">Reference proteome</keyword>
<accession>M2TF20</accession>
<feature type="compositionally biased region" description="Basic residues" evidence="1">
    <location>
        <begin position="18"/>
        <end position="28"/>
    </location>
</feature>
<feature type="region of interest" description="Disordered" evidence="1">
    <location>
        <begin position="176"/>
        <end position="200"/>
    </location>
</feature>
<feature type="compositionally biased region" description="Basic and acidic residues" evidence="1">
    <location>
        <begin position="49"/>
        <end position="65"/>
    </location>
</feature>
<gene>
    <name evidence="2" type="ORF">COCHEDRAFT_1024674</name>
</gene>
<name>M2TF20_COCH5</name>
<feature type="region of interest" description="Disordered" evidence="1">
    <location>
        <begin position="1"/>
        <end position="148"/>
    </location>
</feature>
<evidence type="ECO:0000256" key="1">
    <source>
        <dbReference type="SAM" id="MobiDB-lite"/>
    </source>
</evidence>
<dbReference type="HOGENOM" id="CLU_1369125_0_0_1"/>